<evidence type="ECO:0000256" key="1">
    <source>
        <dbReference type="SAM" id="Coils"/>
    </source>
</evidence>
<keyword evidence="2" id="KW-1133">Transmembrane helix</keyword>
<dbReference type="EMBL" id="CP033896">
    <property type="protein sequence ID" value="AZA13842.1"/>
    <property type="molecule type" value="Genomic_DNA"/>
</dbReference>
<feature type="transmembrane region" description="Helical" evidence="2">
    <location>
        <begin position="64"/>
        <end position="85"/>
    </location>
</feature>
<evidence type="ECO:0000256" key="2">
    <source>
        <dbReference type="SAM" id="Phobius"/>
    </source>
</evidence>
<accession>A0A3G6J7P4</accession>
<name>A0A3G6J7P4_9CORY</name>
<evidence type="ECO:0008006" key="5">
    <source>
        <dbReference type="Google" id="ProtNLM"/>
    </source>
</evidence>
<proteinExistence type="predicted"/>
<gene>
    <name evidence="3" type="ORF">CCHOA_07250</name>
</gene>
<feature type="transmembrane region" description="Helical" evidence="2">
    <location>
        <begin position="92"/>
        <end position="113"/>
    </location>
</feature>
<dbReference type="Proteomes" id="UP000269019">
    <property type="component" value="Chromosome"/>
</dbReference>
<dbReference type="KEGG" id="ccho:CCHOA_07250"/>
<sequence length="346" mass="35691">MATKFYSYLRDEEAGANLSWGAIFAGVVSFVSVFLTLSLIGNAIGLGLLSPASDDVTNGAGIGIIIWTIINFLVSFGIAGFVAGLTSGRVGFVHGFITWATSVLVLVVALSWGTVAAVNTAGSILGSVANVAGKGVSTVAGGAGDLISIGTDKAADSLSNIDTDQATADVKQILKDTDDPKLQPAYLQDQLDAAKDDVADAAKQLATNPQNAEEILKNTGEKLQNRANDLADSVDRDAVAASLQKNTDMTPEEARQAADNAADAYEKSVREIKQGLDNASEQIDELSVQAEQAVDDALQATDDATDAAAKYSLWGFFGLLLALAAAVAGGVSGARVGRKPQVQARA</sequence>
<evidence type="ECO:0000313" key="3">
    <source>
        <dbReference type="EMBL" id="AZA13842.1"/>
    </source>
</evidence>
<feature type="transmembrane region" description="Helical" evidence="2">
    <location>
        <begin position="311"/>
        <end position="331"/>
    </location>
</feature>
<protein>
    <recommendedName>
        <fullName evidence="5">CAP-Gly protein</fullName>
    </recommendedName>
</protein>
<keyword evidence="4" id="KW-1185">Reference proteome</keyword>
<feature type="transmembrane region" description="Helical" evidence="2">
    <location>
        <begin position="20"/>
        <end position="44"/>
    </location>
</feature>
<dbReference type="OrthoDB" id="2154696at2"/>
<dbReference type="AlphaFoldDB" id="A0A3G6J7P4"/>
<organism evidence="3 4">
    <name type="scientific">Corynebacterium choanae</name>
    <dbReference type="NCBI Taxonomy" id="1862358"/>
    <lineage>
        <taxon>Bacteria</taxon>
        <taxon>Bacillati</taxon>
        <taxon>Actinomycetota</taxon>
        <taxon>Actinomycetes</taxon>
        <taxon>Mycobacteriales</taxon>
        <taxon>Corynebacteriaceae</taxon>
        <taxon>Corynebacterium</taxon>
    </lineage>
</organism>
<dbReference type="RefSeq" id="WP_123928460.1">
    <property type="nucleotide sequence ID" value="NZ_CP033896.1"/>
</dbReference>
<keyword evidence="2" id="KW-0812">Transmembrane</keyword>
<keyword evidence="1" id="KW-0175">Coiled coil</keyword>
<keyword evidence="2" id="KW-0472">Membrane</keyword>
<feature type="coiled-coil region" evidence="1">
    <location>
        <begin position="262"/>
        <end position="296"/>
    </location>
</feature>
<reference evidence="3 4" key="1">
    <citation type="submission" date="2018-11" db="EMBL/GenBank/DDBJ databases">
        <authorList>
            <person name="Kleinhagauer T."/>
            <person name="Glaeser S.P."/>
            <person name="Spergser J."/>
            <person name="Ruckert C."/>
            <person name="Kaempfer P."/>
            <person name="Busse H.-J."/>
        </authorList>
    </citation>
    <scope>NUCLEOTIDE SEQUENCE [LARGE SCALE GENOMIC DNA]</scope>
    <source>
        <strain evidence="3 4">200CH</strain>
    </source>
</reference>
<evidence type="ECO:0000313" key="4">
    <source>
        <dbReference type="Proteomes" id="UP000269019"/>
    </source>
</evidence>